<dbReference type="AlphaFoldDB" id="A0A8S4R9A8"/>
<gene>
    <name evidence="2" type="primary">jg5300</name>
    <name evidence="2" type="ORF">PAEG_LOCUS10895</name>
</gene>
<proteinExistence type="predicted"/>
<evidence type="ECO:0000313" key="3">
    <source>
        <dbReference type="Proteomes" id="UP000838756"/>
    </source>
</evidence>
<reference evidence="2" key="1">
    <citation type="submission" date="2022-03" db="EMBL/GenBank/DDBJ databases">
        <authorList>
            <person name="Lindestad O."/>
        </authorList>
    </citation>
    <scope>NUCLEOTIDE SEQUENCE</scope>
</reference>
<dbReference type="EMBL" id="CAKXAJ010024914">
    <property type="protein sequence ID" value="CAH2232675.1"/>
    <property type="molecule type" value="Genomic_DNA"/>
</dbReference>
<feature type="region of interest" description="Disordered" evidence="1">
    <location>
        <begin position="78"/>
        <end position="107"/>
    </location>
</feature>
<feature type="compositionally biased region" description="Polar residues" evidence="1">
    <location>
        <begin position="80"/>
        <end position="93"/>
    </location>
</feature>
<dbReference type="Proteomes" id="UP000838756">
    <property type="component" value="Unassembled WGS sequence"/>
</dbReference>
<keyword evidence="3" id="KW-1185">Reference proteome</keyword>
<organism evidence="2 3">
    <name type="scientific">Pararge aegeria aegeria</name>
    <dbReference type="NCBI Taxonomy" id="348720"/>
    <lineage>
        <taxon>Eukaryota</taxon>
        <taxon>Metazoa</taxon>
        <taxon>Ecdysozoa</taxon>
        <taxon>Arthropoda</taxon>
        <taxon>Hexapoda</taxon>
        <taxon>Insecta</taxon>
        <taxon>Pterygota</taxon>
        <taxon>Neoptera</taxon>
        <taxon>Endopterygota</taxon>
        <taxon>Lepidoptera</taxon>
        <taxon>Glossata</taxon>
        <taxon>Ditrysia</taxon>
        <taxon>Papilionoidea</taxon>
        <taxon>Nymphalidae</taxon>
        <taxon>Satyrinae</taxon>
        <taxon>Satyrini</taxon>
        <taxon>Parargina</taxon>
        <taxon>Pararge</taxon>
    </lineage>
</organism>
<name>A0A8S4R9A8_9NEOP</name>
<evidence type="ECO:0000256" key="1">
    <source>
        <dbReference type="SAM" id="MobiDB-lite"/>
    </source>
</evidence>
<evidence type="ECO:0000313" key="2">
    <source>
        <dbReference type="EMBL" id="CAH2232675.1"/>
    </source>
</evidence>
<accession>A0A8S4R9A8</accession>
<sequence>MRIATGSPWFARNLVLHRDLDLPTIAQYMKTLSKSYFKIAVRHPNPIIATLCPRPQRRAQAATSEACPLGPRSNYYRQCVPTSSTHTRSQHSVYASEPLPRSRERSD</sequence>
<comment type="caution">
    <text evidence="2">The sequence shown here is derived from an EMBL/GenBank/DDBJ whole genome shotgun (WGS) entry which is preliminary data.</text>
</comment>
<protein>
    <submittedName>
        <fullName evidence="2">Jg5300 protein</fullName>
    </submittedName>
</protein>
<dbReference type="OrthoDB" id="10050074at2759"/>